<comment type="caution">
    <text evidence="12">The sequence shown here is derived from an EMBL/GenBank/DDBJ whole genome shotgun (WGS) entry which is preliminary data.</text>
</comment>
<evidence type="ECO:0000256" key="7">
    <source>
        <dbReference type="ARBA" id="ARBA00029745"/>
    </source>
</evidence>
<comment type="similarity">
    <text evidence="2">Belongs to the MoaE family.</text>
</comment>
<proteinExistence type="inferred from homology"/>
<dbReference type="EC" id="2.8.1.12" evidence="3"/>
<organism evidence="12 13">
    <name type="scientific">Pseudaquabacterium inlustre</name>
    <dbReference type="NCBI Taxonomy" id="2984192"/>
    <lineage>
        <taxon>Bacteria</taxon>
        <taxon>Pseudomonadati</taxon>
        <taxon>Pseudomonadota</taxon>
        <taxon>Betaproteobacteria</taxon>
        <taxon>Burkholderiales</taxon>
        <taxon>Sphaerotilaceae</taxon>
        <taxon>Pseudaquabacterium</taxon>
    </lineage>
</organism>
<evidence type="ECO:0000256" key="1">
    <source>
        <dbReference type="ARBA" id="ARBA00005046"/>
    </source>
</evidence>
<dbReference type="SUPFAM" id="SSF54690">
    <property type="entry name" value="Molybdopterin synthase subunit MoaE"/>
    <property type="match status" value="1"/>
</dbReference>
<evidence type="ECO:0000256" key="11">
    <source>
        <dbReference type="ARBA" id="ARBA00049878"/>
    </source>
</evidence>
<dbReference type="Proteomes" id="UP001365405">
    <property type="component" value="Unassembled WGS sequence"/>
</dbReference>
<sequence length="170" mass="18356">MSSPARVRIQTDDFDLSTEVAALRAGDGGVGAVTSFVGTVRDRNSGTPGEVSAMELEHYPGMTERAIEAMIDEALRRFDIRDARVIHRVGPLQPGDQIVLVVVSSAHRGSSFQACEFLMDYLKTQAPFWKKETTPEGARWVDARVTDDEALARWGIAAGNSQAAVPGAPV</sequence>
<evidence type="ECO:0000256" key="8">
    <source>
        <dbReference type="ARBA" id="ARBA00030407"/>
    </source>
</evidence>
<evidence type="ECO:0000256" key="2">
    <source>
        <dbReference type="ARBA" id="ARBA00005426"/>
    </source>
</evidence>
<protein>
    <recommendedName>
        <fullName evidence="4">Molybdopterin synthase catalytic subunit</fullName>
        <ecNumber evidence="3">2.8.1.12</ecNumber>
    </recommendedName>
    <alternativeName>
        <fullName evidence="9">MPT synthase subunit 2</fullName>
    </alternativeName>
    <alternativeName>
        <fullName evidence="7">Molybdenum cofactor biosynthesis protein E</fullName>
    </alternativeName>
    <alternativeName>
        <fullName evidence="8">Molybdopterin-converting factor large subunit</fullName>
    </alternativeName>
    <alternativeName>
        <fullName evidence="10">Molybdopterin-converting factor subunit 2</fullName>
    </alternativeName>
</protein>
<keyword evidence="13" id="KW-1185">Reference proteome</keyword>
<dbReference type="Pfam" id="PF02391">
    <property type="entry name" value="MoaE"/>
    <property type="match status" value="1"/>
</dbReference>
<keyword evidence="5" id="KW-0501">Molybdenum cofactor biosynthesis</keyword>
<evidence type="ECO:0000256" key="5">
    <source>
        <dbReference type="ARBA" id="ARBA00023150"/>
    </source>
</evidence>
<dbReference type="InterPro" id="IPR036563">
    <property type="entry name" value="MoaE_sf"/>
</dbReference>
<evidence type="ECO:0000313" key="12">
    <source>
        <dbReference type="EMBL" id="MEK8050503.1"/>
    </source>
</evidence>
<dbReference type="EMBL" id="JBBUTH010000004">
    <property type="protein sequence ID" value="MEK8050503.1"/>
    <property type="molecule type" value="Genomic_DNA"/>
</dbReference>
<gene>
    <name evidence="12" type="ORF">AACH10_09655</name>
</gene>
<name>A0ABU9CF63_9BURK</name>
<evidence type="ECO:0000256" key="9">
    <source>
        <dbReference type="ARBA" id="ARBA00030781"/>
    </source>
</evidence>
<dbReference type="PANTHER" id="PTHR23404">
    <property type="entry name" value="MOLYBDOPTERIN SYNTHASE RELATED"/>
    <property type="match status" value="1"/>
</dbReference>
<evidence type="ECO:0000313" key="13">
    <source>
        <dbReference type="Proteomes" id="UP001365405"/>
    </source>
</evidence>
<comment type="pathway">
    <text evidence="1">Cofactor biosynthesis; molybdopterin biosynthesis.</text>
</comment>
<evidence type="ECO:0000256" key="3">
    <source>
        <dbReference type="ARBA" id="ARBA00011950"/>
    </source>
</evidence>
<evidence type="ECO:0000256" key="10">
    <source>
        <dbReference type="ARBA" id="ARBA00032474"/>
    </source>
</evidence>
<dbReference type="CDD" id="cd00756">
    <property type="entry name" value="MoaE"/>
    <property type="match status" value="1"/>
</dbReference>
<comment type="catalytic activity">
    <reaction evidence="11">
        <text>2 [molybdopterin-synthase sulfur-carrier protein]-C-terminal-Gly-aminoethanethioate + cyclic pyranopterin phosphate + H2O = molybdopterin + 2 [molybdopterin-synthase sulfur-carrier protein]-C-terminal Gly-Gly + 2 H(+)</text>
        <dbReference type="Rhea" id="RHEA:26333"/>
        <dbReference type="Rhea" id="RHEA-COMP:12202"/>
        <dbReference type="Rhea" id="RHEA-COMP:19907"/>
        <dbReference type="ChEBI" id="CHEBI:15377"/>
        <dbReference type="ChEBI" id="CHEBI:15378"/>
        <dbReference type="ChEBI" id="CHEBI:58698"/>
        <dbReference type="ChEBI" id="CHEBI:59648"/>
        <dbReference type="ChEBI" id="CHEBI:90778"/>
        <dbReference type="ChEBI" id="CHEBI:232372"/>
        <dbReference type="EC" id="2.8.1.12"/>
    </reaction>
</comment>
<accession>A0ABU9CF63</accession>
<evidence type="ECO:0000256" key="6">
    <source>
        <dbReference type="ARBA" id="ARBA00026066"/>
    </source>
</evidence>
<comment type="subunit">
    <text evidence="6">Heterotetramer of 2 MoaD subunits and 2 MoaE subunits. Also stable as homodimer. The enzyme changes between these two forms during catalysis.</text>
</comment>
<dbReference type="RefSeq" id="WP_341410176.1">
    <property type="nucleotide sequence ID" value="NZ_JBBUTH010000004.1"/>
</dbReference>
<evidence type="ECO:0000256" key="4">
    <source>
        <dbReference type="ARBA" id="ARBA00013858"/>
    </source>
</evidence>
<dbReference type="InterPro" id="IPR003448">
    <property type="entry name" value="Mopterin_biosynth_MoaE"/>
</dbReference>
<dbReference type="Gene3D" id="3.90.1170.40">
    <property type="entry name" value="Molybdopterin biosynthesis MoaE subunit"/>
    <property type="match status" value="1"/>
</dbReference>
<reference evidence="12 13" key="1">
    <citation type="submission" date="2024-04" db="EMBL/GenBank/DDBJ databases">
        <title>Novel species of the genus Ideonella isolated from streams.</title>
        <authorList>
            <person name="Lu H."/>
        </authorList>
    </citation>
    <scope>NUCLEOTIDE SEQUENCE [LARGE SCALE GENOMIC DNA]</scope>
    <source>
        <strain evidence="12 13">DXS22W</strain>
    </source>
</reference>